<dbReference type="RefSeq" id="WP_010896511.1">
    <property type="nucleotide sequence ID" value="NC_002570.2"/>
</dbReference>
<dbReference type="STRING" id="272558.gene:10726183"/>
<dbReference type="GO" id="GO:0051607">
    <property type="term" value="P:defense response to virus"/>
    <property type="evidence" value="ECO:0007669"/>
    <property type="project" value="UniProtKB-KW"/>
</dbReference>
<evidence type="ECO:0000259" key="2">
    <source>
        <dbReference type="Pfam" id="PF03787"/>
    </source>
</evidence>
<proteinExistence type="predicted"/>
<dbReference type="AlphaFoldDB" id="Q7AJZ6"/>
<dbReference type="PANTHER" id="PTHR36700:SF1">
    <property type="entry name" value="CRISPR SYSTEM CMR SUBUNIT CMR4"/>
    <property type="match status" value="1"/>
</dbReference>
<dbReference type="KEGG" id="bha:BH0330"/>
<name>Q7AJZ6_HALH5</name>
<keyword evidence="1" id="KW-0051">Antiviral defense</keyword>
<dbReference type="EMBL" id="BA000004">
    <property type="protein sequence ID" value="BAB04049.1"/>
    <property type="molecule type" value="Genomic_DNA"/>
</dbReference>
<evidence type="ECO:0000313" key="4">
    <source>
        <dbReference type="Proteomes" id="UP000001258"/>
    </source>
</evidence>
<dbReference type="PIR" id="B83691">
    <property type="entry name" value="B83691"/>
</dbReference>
<gene>
    <name evidence="3" type="ordered locus">BH0330</name>
</gene>
<dbReference type="OrthoDB" id="9789361at2"/>
<reference evidence="3 4" key="1">
    <citation type="journal article" date="2000" name="Nucleic Acids Res.">
        <title>Complete genome sequence of the alkaliphilic bacterium Bacillus halodurans and genomic sequence comparison with Bacillus subtilis.</title>
        <authorList>
            <person name="Takami H."/>
            <person name="Nakasone K."/>
            <person name="Takaki Y."/>
            <person name="Maeno G."/>
            <person name="Sasaki R."/>
            <person name="Masui N."/>
            <person name="Fuji F."/>
            <person name="Hirama C."/>
            <person name="Nakamura Y."/>
            <person name="Ogasawara N."/>
            <person name="Kuhara S."/>
            <person name="Horikoshi K."/>
        </authorList>
    </citation>
    <scope>NUCLEOTIDE SEQUENCE [LARGE SCALE GENOMIC DNA]</scope>
    <source>
        <strain evidence="4">ATCC BAA-125 / DSM 18197 / FERM 7344 / JCM 9153 / C-125</strain>
    </source>
</reference>
<dbReference type="HOGENOM" id="CLU_047795_0_0_9"/>
<dbReference type="InterPro" id="IPR005537">
    <property type="entry name" value="RAMP_III_fam"/>
</dbReference>
<dbReference type="Pfam" id="PF03787">
    <property type="entry name" value="RAMPs"/>
    <property type="match status" value="1"/>
</dbReference>
<evidence type="ECO:0000256" key="1">
    <source>
        <dbReference type="ARBA" id="ARBA00023118"/>
    </source>
</evidence>
<dbReference type="InterPro" id="IPR013410">
    <property type="entry name" value="CRISPR-assoc_RAMP_Cmr4"/>
</dbReference>
<dbReference type="eggNOG" id="COG1336">
    <property type="taxonomic scope" value="Bacteria"/>
</dbReference>
<evidence type="ECO:0000313" key="3">
    <source>
        <dbReference type="EMBL" id="BAB04049.1"/>
    </source>
</evidence>
<sequence>MELNSSQLFFVHCLSPVHIGTGEGVGLIDMPIMRERVTKWPLIPGSTTKGVHRDYFVQQRDKESWIRTAFGAGKGEADAEGNAGSIVMSDARILAFPVASYYGTFAYVTCPMVIKRLERDMGAANVSYFSNLIEKVEGWEKKLSTNEDKALIGHRCEVTDENNEKIYLDEFELSVVIDGTFGELTNSLAKLVFKDDHFSQELLASRLVLVSDESFQYFVTQCSEITPRIRLKAEEKVVDDGALWYEEYLPTETLLYGLIWCEKMDQVKESWKRLSKGRVLQVGGNATVGRGRVRYLYTGGDYS</sequence>
<feature type="domain" description="CRISPR type III-associated protein" evidence="2">
    <location>
        <begin position="12"/>
        <end position="294"/>
    </location>
</feature>
<dbReference type="CDD" id="cd09682">
    <property type="entry name" value="Cmr4_III-B"/>
    <property type="match status" value="1"/>
</dbReference>
<dbReference type="PANTHER" id="PTHR36700">
    <property type="entry name" value="CRISPR SYSTEM CMR SUBUNIT CMR4"/>
    <property type="match status" value="1"/>
</dbReference>
<dbReference type="NCBIfam" id="TIGR02580">
    <property type="entry name" value="cas_RAMP_Cmr4"/>
    <property type="match status" value="1"/>
</dbReference>
<organism evidence="3 4">
    <name type="scientific">Halalkalibacterium halodurans (strain ATCC BAA-125 / DSM 18197 / FERM 7344 / JCM 9153 / C-125)</name>
    <name type="common">Bacillus halodurans</name>
    <dbReference type="NCBI Taxonomy" id="272558"/>
    <lineage>
        <taxon>Bacteria</taxon>
        <taxon>Bacillati</taxon>
        <taxon>Bacillota</taxon>
        <taxon>Bacilli</taxon>
        <taxon>Bacillales</taxon>
        <taxon>Bacillaceae</taxon>
        <taxon>Halalkalibacterium (ex Joshi et al. 2022)</taxon>
    </lineage>
</organism>
<keyword evidence="4" id="KW-1185">Reference proteome</keyword>
<accession>Q7AJZ6</accession>
<dbReference type="Proteomes" id="UP000001258">
    <property type="component" value="Chromosome"/>
</dbReference>
<protein>
    <submittedName>
        <fullName evidence="3">BH0330 protein</fullName>
    </submittedName>
</protein>